<evidence type="ECO:0000259" key="2">
    <source>
        <dbReference type="Pfam" id="PF18352"/>
    </source>
</evidence>
<proteinExistence type="predicted"/>
<dbReference type="STRING" id="134605.HMPREF3206_01685"/>
<name>A0A133N964_9FUSO</name>
<dbReference type="Proteomes" id="UP000070617">
    <property type="component" value="Unassembled WGS sequence"/>
</dbReference>
<gene>
    <name evidence="3" type="ORF">HMPREF3206_01685</name>
</gene>
<dbReference type="InterPro" id="IPR037026">
    <property type="entry name" value="Vgr_OB-fold_dom_sf"/>
</dbReference>
<evidence type="ECO:0000313" key="3">
    <source>
        <dbReference type="EMBL" id="KXA12743.1"/>
    </source>
</evidence>
<dbReference type="AlphaFoldDB" id="A0A133N964"/>
<dbReference type="Gene3D" id="2.40.50.230">
    <property type="entry name" value="Gp5 N-terminal domain"/>
    <property type="match status" value="1"/>
</dbReference>
<keyword evidence="4" id="KW-1185">Reference proteome</keyword>
<dbReference type="Pfam" id="PF18352">
    <property type="entry name" value="Gp138_N"/>
    <property type="match status" value="1"/>
</dbReference>
<reference evidence="4" key="1">
    <citation type="submission" date="2016-01" db="EMBL/GenBank/DDBJ databases">
        <authorList>
            <person name="Mitreva M."/>
            <person name="Pepin K.H."/>
            <person name="Mihindukulasuriya K.A."/>
            <person name="Fulton R."/>
            <person name="Fronick C."/>
            <person name="O'Laughlin M."/>
            <person name="Miner T."/>
            <person name="Herter B."/>
            <person name="Rosa B.A."/>
            <person name="Cordes M."/>
            <person name="Tomlinson C."/>
            <person name="Wollam A."/>
            <person name="Palsikar V.B."/>
            <person name="Mardis E.R."/>
            <person name="Wilson R.K."/>
        </authorList>
    </citation>
    <scope>NUCLEOTIDE SEQUENCE [LARGE SCALE GENOMIC DNA]</scope>
    <source>
        <strain evidence="4">CMW8396</strain>
    </source>
</reference>
<feature type="domain" description="Phage protein Gp138 N-terminal" evidence="2">
    <location>
        <begin position="20"/>
        <end position="88"/>
    </location>
</feature>
<organism evidence="3 4">
    <name type="scientific">Fusobacterium equinum</name>
    <dbReference type="NCBI Taxonomy" id="134605"/>
    <lineage>
        <taxon>Bacteria</taxon>
        <taxon>Fusobacteriati</taxon>
        <taxon>Fusobacteriota</taxon>
        <taxon>Fusobacteriia</taxon>
        <taxon>Fusobacteriales</taxon>
        <taxon>Fusobacteriaceae</taxon>
        <taxon>Fusobacterium</taxon>
    </lineage>
</organism>
<dbReference type="RefSeq" id="WP_060793924.1">
    <property type="nucleotide sequence ID" value="NZ_KQ956573.1"/>
</dbReference>
<dbReference type="InterPro" id="IPR041599">
    <property type="entry name" value="Gp138_N"/>
</dbReference>
<sequence length="215" mass="23099">MIEFVQAMIEDANNEIHTSLPAIITEVNHAAGTCTVQIIPKRELCGQVMSYPPLIDVKLDFLKFGGWKFQFPRKSGDKVWVGFSETTLSEGTSLERFSLNEPYIIGSCENDYEANSEDIILEGQGTRVEIKGDGSIIITTGANEMTINSNLTLNGDLTHNGNTTQTGNTTQSGNVSVEGSVGASVDVNGGGISLKNHTHGYYPGGNPKEQTEPAS</sequence>
<dbReference type="EMBL" id="LRPX01000094">
    <property type="protein sequence ID" value="KXA12743.1"/>
    <property type="molecule type" value="Genomic_DNA"/>
</dbReference>
<feature type="region of interest" description="Disordered" evidence="1">
    <location>
        <begin position="194"/>
        <end position="215"/>
    </location>
</feature>
<protein>
    <recommendedName>
        <fullName evidence="2">Phage protein Gp138 N-terminal domain-containing protein</fullName>
    </recommendedName>
</protein>
<accession>A0A133N964</accession>
<evidence type="ECO:0000313" key="4">
    <source>
        <dbReference type="Proteomes" id="UP000070617"/>
    </source>
</evidence>
<comment type="caution">
    <text evidence="3">The sequence shown here is derived from an EMBL/GenBank/DDBJ whole genome shotgun (WGS) entry which is preliminary data.</text>
</comment>
<evidence type="ECO:0000256" key="1">
    <source>
        <dbReference type="SAM" id="MobiDB-lite"/>
    </source>
</evidence>
<dbReference type="PATRIC" id="fig|134605.3.peg.1664"/>